<dbReference type="Proteomes" id="UP001230908">
    <property type="component" value="Unassembled WGS sequence"/>
</dbReference>
<feature type="region of interest" description="Disordered" evidence="1">
    <location>
        <begin position="442"/>
        <end position="529"/>
    </location>
</feature>
<feature type="compositionally biased region" description="Low complexity" evidence="1">
    <location>
        <begin position="11"/>
        <end position="21"/>
    </location>
</feature>
<protein>
    <submittedName>
        <fullName evidence="2">Type IV secretion system DNA-binding domain-containing protein</fullName>
    </submittedName>
</protein>
<evidence type="ECO:0000256" key="1">
    <source>
        <dbReference type="SAM" id="MobiDB-lite"/>
    </source>
</evidence>
<feature type="region of interest" description="Disordered" evidence="1">
    <location>
        <begin position="1"/>
        <end position="21"/>
    </location>
</feature>
<keyword evidence="2" id="KW-0238">DNA-binding</keyword>
<keyword evidence="3" id="KW-1185">Reference proteome</keyword>
<dbReference type="RefSeq" id="WP_308713245.1">
    <property type="nucleotide sequence ID" value="NZ_JAVHUY010000013.1"/>
</dbReference>
<sequence length="529" mass="56012">MSRRHPSPTTAGAAAPAALRRAPARLRLVPPDSPRRQAVKALGVAPIGEPVLIGLSPADARHHLHVPGPTGTGKSTLLLNLALADARAGRGLAVFDPKGDLVRDLLDRLPPGVAGRLVLIDPDERQAPPALNLFDLGSDPETVADQLVGVMAKVWAQYWGPRTDDLARHAVLTLAHQPDATLADLPLLLADAAYRRWVLAWVRRRADPVEYGELAAFWAWYDELTPAQASVQAGPLLSKLRAVLSRRFAAQLFGVGASTFRLTEVLDGGALLVRLPPTLGEDTVRLVGSLLLAALLGAANGRADLPEADRLDASLVLDEAHTFLHLPVGVDNALATARALHVSLVLAHQHLGQLSANMFAALDANARNKVFFSLPPKDARDLAHHMAPYFEPEDLMRRDAYGIVCRLVIDGADSEPFSLHTRPAPPVVPGRADVLRAAARARGLSTSERAALAQARRLGPAARTGPTNPTGNGNGPAVNPTQEPTDPTGPTGGRVPPAGPTSGPAGPGVQPPPAARVRPPTPRKRRKRP</sequence>
<reference evidence="2 3" key="1">
    <citation type="submission" date="2023-08" db="EMBL/GenBank/DDBJ databases">
        <title>Phytohabitans sansha sp. nov., isolated from marine sediment.</title>
        <authorList>
            <person name="Zhao Y."/>
            <person name="Yi K."/>
        </authorList>
    </citation>
    <scope>NUCLEOTIDE SEQUENCE [LARGE SCALE GENOMIC DNA]</scope>
    <source>
        <strain evidence="2 3">ZYX-F-186</strain>
    </source>
</reference>
<dbReference type="PANTHER" id="PTHR30121">
    <property type="entry name" value="UNCHARACTERIZED PROTEIN YJGR-RELATED"/>
    <property type="match status" value="1"/>
</dbReference>
<proteinExistence type="predicted"/>
<gene>
    <name evidence="2" type="ORF">RB614_15805</name>
</gene>
<accession>A0ABU0ZJ50</accession>
<dbReference type="InterPro" id="IPR027417">
    <property type="entry name" value="P-loop_NTPase"/>
</dbReference>
<dbReference type="EMBL" id="JAVHUY010000013">
    <property type="protein sequence ID" value="MDQ7905977.1"/>
    <property type="molecule type" value="Genomic_DNA"/>
</dbReference>
<dbReference type="InterPro" id="IPR051162">
    <property type="entry name" value="T4SS_component"/>
</dbReference>
<organism evidence="2 3">
    <name type="scientific">Phytohabitans maris</name>
    <dbReference type="NCBI Taxonomy" id="3071409"/>
    <lineage>
        <taxon>Bacteria</taxon>
        <taxon>Bacillati</taxon>
        <taxon>Actinomycetota</taxon>
        <taxon>Actinomycetes</taxon>
        <taxon>Micromonosporales</taxon>
        <taxon>Micromonosporaceae</taxon>
    </lineage>
</organism>
<feature type="compositionally biased region" description="Low complexity" evidence="1">
    <location>
        <begin position="464"/>
        <end position="481"/>
    </location>
</feature>
<comment type="caution">
    <text evidence="2">The sequence shown here is derived from an EMBL/GenBank/DDBJ whole genome shotgun (WGS) entry which is preliminary data.</text>
</comment>
<dbReference type="GO" id="GO:0003677">
    <property type="term" value="F:DNA binding"/>
    <property type="evidence" value="ECO:0007669"/>
    <property type="project" value="UniProtKB-KW"/>
</dbReference>
<dbReference type="Gene3D" id="3.40.50.300">
    <property type="entry name" value="P-loop containing nucleotide triphosphate hydrolases"/>
    <property type="match status" value="2"/>
</dbReference>
<evidence type="ECO:0000313" key="3">
    <source>
        <dbReference type="Proteomes" id="UP001230908"/>
    </source>
</evidence>
<evidence type="ECO:0000313" key="2">
    <source>
        <dbReference type="EMBL" id="MDQ7905977.1"/>
    </source>
</evidence>
<dbReference type="SUPFAM" id="SSF52540">
    <property type="entry name" value="P-loop containing nucleoside triphosphate hydrolases"/>
    <property type="match status" value="1"/>
</dbReference>
<dbReference type="PANTHER" id="PTHR30121:SF6">
    <property type="entry name" value="SLR6007 PROTEIN"/>
    <property type="match status" value="1"/>
</dbReference>
<name>A0ABU0ZJ50_9ACTN</name>